<dbReference type="InterPro" id="IPR052509">
    <property type="entry name" value="Metal_resp_DNA-bind_regulator"/>
</dbReference>
<sequence>MPRKDSIDIGELTDTAFYILSSVIEEKHGYLIMKDIEKFTNGEVNIGPASLYTTLKKLLKAGLVELNPNVNENKKVYKITNKGREMLIKEINRKKQMIEFAENFLK</sequence>
<dbReference type="Gene3D" id="1.10.10.10">
    <property type="entry name" value="Winged helix-like DNA-binding domain superfamily/Winged helix DNA-binding domain"/>
    <property type="match status" value="1"/>
</dbReference>
<evidence type="ECO:0000313" key="3">
    <source>
        <dbReference type="Proteomes" id="UP000182204"/>
    </source>
</evidence>
<dbReference type="PANTHER" id="PTHR33169:SF13">
    <property type="entry name" value="PADR-FAMILY TRANSCRIPTIONAL REGULATOR"/>
    <property type="match status" value="1"/>
</dbReference>
<feature type="domain" description="Transcription regulator PadR N-terminal" evidence="1">
    <location>
        <begin position="20"/>
        <end position="87"/>
    </location>
</feature>
<evidence type="ECO:0000259" key="1">
    <source>
        <dbReference type="Pfam" id="PF03551"/>
    </source>
</evidence>
<dbReference type="SUPFAM" id="SSF46785">
    <property type="entry name" value="Winged helix' DNA-binding domain"/>
    <property type="match status" value="1"/>
</dbReference>
<protein>
    <submittedName>
        <fullName evidence="2">Transcriptional regulator PadR-like family protein</fullName>
    </submittedName>
</protein>
<proteinExistence type="predicted"/>
<dbReference type="Proteomes" id="UP000182204">
    <property type="component" value="Chromosome"/>
</dbReference>
<name>A0A1L3ND71_CLOSG</name>
<evidence type="ECO:0000313" key="2">
    <source>
        <dbReference type="EMBL" id="APH14072.1"/>
    </source>
</evidence>
<dbReference type="PANTHER" id="PTHR33169">
    <property type="entry name" value="PADR-FAMILY TRANSCRIPTIONAL REGULATOR"/>
    <property type="match status" value="1"/>
</dbReference>
<organism evidence="2 3">
    <name type="scientific">Clostridium sporogenes</name>
    <dbReference type="NCBI Taxonomy" id="1509"/>
    <lineage>
        <taxon>Bacteria</taxon>
        <taxon>Bacillati</taxon>
        <taxon>Bacillota</taxon>
        <taxon>Clostridia</taxon>
        <taxon>Eubacteriales</taxon>
        <taxon>Clostridiaceae</taxon>
        <taxon>Clostridium</taxon>
    </lineage>
</organism>
<dbReference type="Pfam" id="PF03551">
    <property type="entry name" value="PadR"/>
    <property type="match status" value="1"/>
</dbReference>
<dbReference type="AlphaFoldDB" id="A0A1L3ND71"/>
<dbReference type="InterPro" id="IPR036388">
    <property type="entry name" value="WH-like_DNA-bd_sf"/>
</dbReference>
<dbReference type="InterPro" id="IPR005149">
    <property type="entry name" value="Tscrpt_reg_PadR_N"/>
</dbReference>
<dbReference type="RefSeq" id="WP_072585266.1">
    <property type="nucleotide sequence ID" value="NZ_CP013243.1"/>
</dbReference>
<dbReference type="STRING" id="413999.CBO0598"/>
<gene>
    <name evidence="2" type="ORF">NPD5_1478</name>
</gene>
<dbReference type="EMBL" id="CP013243">
    <property type="protein sequence ID" value="APH14072.1"/>
    <property type="molecule type" value="Genomic_DNA"/>
</dbReference>
<accession>A0A1L3ND71</accession>
<dbReference type="InterPro" id="IPR036390">
    <property type="entry name" value="WH_DNA-bd_sf"/>
</dbReference>
<reference evidence="2 3" key="1">
    <citation type="submission" date="2015-11" db="EMBL/GenBank/DDBJ databases">
        <authorList>
            <person name="Hill K.K."/>
            <person name="Shirey T.B."/>
            <person name="Raphael B."/>
            <person name="Daligault H.E."/>
            <person name="Davenport K.W."/>
            <person name="Bruce D.C."/>
            <person name="Foley B.T."/>
            <person name="Johnson S.L."/>
        </authorList>
    </citation>
    <scope>NUCLEOTIDE SEQUENCE [LARGE SCALE GENOMIC DNA]</scope>
    <source>
        <strain evidence="2 3">CDC_1632</strain>
    </source>
</reference>